<dbReference type="InterPro" id="IPR048469">
    <property type="entry name" value="YchJ-like_M"/>
</dbReference>
<reference evidence="2 3" key="1">
    <citation type="submission" date="2019-07" db="EMBL/GenBank/DDBJ databases">
        <title>Rhodococcus cavernicolus sp. nov., isolated from a cave.</title>
        <authorList>
            <person name="Lee S.D."/>
        </authorList>
    </citation>
    <scope>NUCLEOTIDE SEQUENCE [LARGE SCALE GENOMIC DNA]</scope>
    <source>
        <strain evidence="2 3">C1-24</strain>
    </source>
</reference>
<dbReference type="RefSeq" id="WP_149430215.1">
    <property type="nucleotide sequence ID" value="NZ_VLNY01000004.1"/>
</dbReference>
<dbReference type="EMBL" id="VLNY01000004">
    <property type="protein sequence ID" value="KAA0022956.1"/>
    <property type="molecule type" value="Genomic_DNA"/>
</dbReference>
<dbReference type="Proteomes" id="UP000322244">
    <property type="component" value="Unassembled WGS sequence"/>
</dbReference>
<keyword evidence="3" id="KW-1185">Reference proteome</keyword>
<organism evidence="2 3">
    <name type="scientific">Antrihabitans cavernicola</name>
    <dbReference type="NCBI Taxonomy" id="2495913"/>
    <lineage>
        <taxon>Bacteria</taxon>
        <taxon>Bacillati</taxon>
        <taxon>Actinomycetota</taxon>
        <taxon>Actinomycetes</taxon>
        <taxon>Mycobacteriales</taxon>
        <taxon>Nocardiaceae</taxon>
        <taxon>Antrihabitans</taxon>
    </lineage>
</organism>
<evidence type="ECO:0000313" key="2">
    <source>
        <dbReference type="EMBL" id="KAA0022956.1"/>
    </source>
</evidence>
<feature type="domain" description="YchJ-like middle NTF2-like" evidence="1">
    <location>
        <begin position="29"/>
        <end position="121"/>
    </location>
</feature>
<protein>
    <recommendedName>
        <fullName evidence="1">YchJ-like middle NTF2-like domain-containing protein</fullName>
    </recommendedName>
</protein>
<comment type="caution">
    <text evidence="2">The sequence shown here is derived from an EMBL/GenBank/DDBJ whole genome shotgun (WGS) entry which is preliminary data.</text>
</comment>
<evidence type="ECO:0000313" key="3">
    <source>
        <dbReference type="Proteomes" id="UP000322244"/>
    </source>
</evidence>
<name>A0A5A7SAK7_9NOCA</name>
<accession>A0A5A7SAK7</accession>
<dbReference type="Gene3D" id="3.10.450.50">
    <property type="match status" value="1"/>
</dbReference>
<dbReference type="AlphaFoldDB" id="A0A5A7SAK7"/>
<dbReference type="Pfam" id="PF17775">
    <property type="entry name" value="YchJ_M-like"/>
    <property type="match status" value="1"/>
</dbReference>
<gene>
    <name evidence="2" type="ORF">FOY51_10645</name>
</gene>
<evidence type="ECO:0000259" key="1">
    <source>
        <dbReference type="Pfam" id="PF17775"/>
    </source>
</evidence>
<sequence>MTDLCPCMQGEPFDNCCGPLLSGEKSAATAAQLMRSRYTAFARGDRDYLIRSWHRSTRPKPLRLDPDQRWLRLEIVGTTGGGLLEAEGTVEFRAHYEQNGRRDVLHQNSNFVKQDGRWVYLE</sequence>
<dbReference type="SUPFAM" id="SSF54427">
    <property type="entry name" value="NTF2-like"/>
    <property type="match status" value="1"/>
</dbReference>
<dbReference type="OrthoDB" id="21421at2"/>
<proteinExistence type="predicted"/>
<dbReference type="InterPro" id="IPR032710">
    <property type="entry name" value="NTF2-like_dom_sf"/>
</dbReference>